<keyword evidence="5 11" id="KW-0329">Glyoxylate bypass</keyword>
<evidence type="ECO:0000256" key="7">
    <source>
        <dbReference type="ARBA" id="ARBA00022532"/>
    </source>
</evidence>
<feature type="compositionally biased region" description="Basic and acidic residues" evidence="12">
    <location>
        <begin position="425"/>
        <end position="440"/>
    </location>
</feature>
<dbReference type="GO" id="GO:0009514">
    <property type="term" value="C:glyoxysome"/>
    <property type="evidence" value="ECO:0007669"/>
    <property type="project" value="UniProtKB-SubCell"/>
</dbReference>
<dbReference type="InterPro" id="IPR046363">
    <property type="entry name" value="MS_N_TIM-barrel_dom"/>
</dbReference>
<dbReference type="GO" id="GO:0004474">
    <property type="term" value="F:malate synthase activity"/>
    <property type="evidence" value="ECO:0007669"/>
    <property type="project" value="UniProtKB-EC"/>
</dbReference>
<dbReference type="FunFam" id="1.20.1220.12:FF:000001">
    <property type="entry name" value="Malate synthase"/>
    <property type="match status" value="1"/>
</dbReference>
<dbReference type="InterPro" id="IPR048355">
    <property type="entry name" value="MS_C"/>
</dbReference>
<dbReference type="SUPFAM" id="SSF51645">
    <property type="entry name" value="Malate synthase G"/>
    <property type="match status" value="2"/>
</dbReference>
<evidence type="ECO:0000256" key="3">
    <source>
        <dbReference type="ARBA" id="ARBA00006394"/>
    </source>
</evidence>
<evidence type="ECO:0000256" key="1">
    <source>
        <dbReference type="ARBA" id="ARBA00004130"/>
    </source>
</evidence>
<feature type="domain" description="Malate synthase C-terminal" evidence="15">
    <location>
        <begin position="447"/>
        <end position="568"/>
    </location>
</feature>
<dbReference type="EC" id="2.3.3.9" evidence="4 11"/>
<keyword evidence="7 11" id="KW-0816">Tricarboxylic acid cycle</keyword>
<dbReference type="InterPro" id="IPR006252">
    <property type="entry name" value="Malate_synthA"/>
</dbReference>
<feature type="active site" description="Proton acceptor" evidence="10">
    <location>
        <position position="173"/>
    </location>
</feature>
<dbReference type="Gene3D" id="3.20.20.360">
    <property type="entry name" value="Malate synthase, domain 3"/>
    <property type="match status" value="2"/>
</dbReference>
<dbReference type="Pfam" id="PF20656">
    <property type="entry name" value="MS_N"/>
    <property type="match status" value="1"/>
</dbReference>
<evidence type="ECO:0000256" key="6">
    <source>
        <dbReference type="ARBA" id="ARBA00022453"/>
    </source>
</evidence>
<evidence type="ECO:0000313" key="16">
    <source>
        <dbReference type="EMBL" id="CAD1837038.1"/>
    </source>
</evidence>
<name>A0A6V7Q233_ANACO</name>
<sequence length="583" mass="64381">MATSINGYYDVPEGVDVRGRYDADFAAAILTTEALWFVAELHREFRGRVRHAMGRRREAQRRYDAGAVPGFDPATRLVREGEWACAPVPPAIADRTVEITGPAERKMVINALNSGAKVFMADFEDALSPSWENLMRGQVNLRDAVGGTISFYDESRNKLYKLNDDKLATLFVRPGAGTCRRPTFSSTASPPSAASSTSGSTSSTTTPRSAPPRGRALGPSSISQRWSTPVETQIVTMQMTRSTNSDWDSLEAKIWNDVFERTEKFAGIEMGSIRATVLIETLPAVFQMDEILYELRDHSVGLNCGRWDYIFSYVKTFRGHPDRLLPDRVHVGMAQHFMRSYSDLLIRTCHRRGVHAIGGMAAQIPVKDDAAANEATLDLVRHDKLREVRAGHDGTWAAHPALIPAIAAVFAAHMRDGAPHQIRTADRDDASTVSEHDLLRPPHGPRTLGGLRLNTRVGIQYLAAWLVGTGSVPLYNLMEDAATAEISRVQNWQWIRYGVGVDADGVAVAVTRELFARVLEEEMAGIERAVGTEMFRRGRYPEAARIFARQCTAAELDDFLTLDAYDRIVVLHPASASASASRL</sequence>
<evidence type="ECO:0000256" key="12">
    <source>
        <dbReference type="SAM" id="MobiDB-lite"/>
    </source>
</evidence>
<feature type="compositionally biased region" description="Low complexity" evidence="12">
    <location>
        <begin position="180"/>
        <end position="216"/>
    </location>
</feature>
<accession>A0A6V7Q233</accession>
<dbReference type="Pfam" id="PF20659">
    <property type="entry name" value="MS_C"/>
    <property type="match status" value="1"/>
</dbReference>
<dbReference type="AlphaFoldDB" id="A0A6V7Q233"/>
<dbReference type="Gene3D" id="1.20.1220.12">
    <property type="entry name" value="Malate synthase, domain III"/>
    <property type="match status" value="1"/>
</dbReference>
<protein>
    <recommendedName>
        <fullName evidence="4 11">Malate synthase</fullName>
        <ecNumber evidence="4 11">2.3.3.9</ecNumber>
    </recommendedName>
</protein>
<comment type="catalytic activity">
    <reaction evidence="9 11">
        <text>glyoxylate + acetyl-CoA + H2O = (S)-malate + CoA + H(+)</text>
        <dbReference type="Rhea" id="RHEA:18181"/>
        <dbReference type="ChEBI" id="CHEBI:15377"/>
        <dbReference type="ChEBI" id="CHEBI:15378"/>
        <dbReference type="ChEBI" id="CHEBI:15589"/>
        <dbReference type="ChEBI" id="CHEBI:36655"/>
        <dbReference type="ChEBI" id="CHEBI:57287"/>
        <dbReference type="ChEBI" id="CHEBI:57288"/>
        <dbReference type="EC" id="2.3.3.9"/>
    </reaction>
</comment>
<dbReference type="InterPro" id="IPR001465">
    <property type="entry name" value="Malate_synthase_TIM"/>
</dbReference>
<dbReference type="UniPathway" id="UPA00703">
    <property type="reaction ID" value="UER00720"/>
</dbReference>
<feature type="domain" description="Malate synthase N-terminal" evidence="14">
    <location>
        <begin position="13"/>
        <end position="75"/>
    </location>
</feature>
<dbReference type="PANTHER" id="PTHR42902:SF1">
    <property type="entry name" value="MALATE SYNTHASE 1-RELATED"/>
    <property type="match status" value="1"/>
</dbReference>
<keyword evidence="8 11" id="KW-0808">Transferase</keyword>
<dbReference type="CDD" id="cd00727">
    <property type="entry name" value="malate_synt_A"/>
    <property type="match status" value="1"/>
</dbReference>
<evidence type="ECO:0000256" key="5">
    <source>
        <dbReference type="ARBA" id="ARBA00022435"/>
    </source>
</evidence>
<comment type="similarity">
    <text evidence="3 11">Belongs to the malate synthase family.</text>
</comment>
<dbReference type="EMBL" id="LR862131">
    <property type="protein sequence ID" value="CAD1837038.1"/>
    <property type="molecule type" value="Genomic_DNA"/>
</dbReference>
<dbReference type="GO" id="GO:0006099">
    <property type="term" value="P:tricarboxylic acid cycle"/>
    <property type="evidence" value="ECO:0007669"/>
    <property type="project" value="UniProtKB-KW"/>
</dbReference>
<proteinExistence type="inferred from homology"/>
<feature type="active site" description="Proton donor" evidence="10">
    <location>
        <position position="480"/>
    </location>
</feature>
<evidence type="ECO:0000256" key="9">
    <source>
        <dbReference type="ARBA" id="ARBA00047918"/>
    </source>
</evidence>
<dbReference type="InterPro" id="IPR044856">
    <property type="entry name" value="Malate_synth_C_sf"/>
</dbReference>
<dbReference type="GO" id="GO:0006097">
    <property type="term" value="P:glyoxylate cycle"/>
    <property type="evidence" value="ECO:0007669"/>
    <property type="project" value="UniProtKB-UniPathway"/>
</dbReference>
<dbReference type="InterPro" id="IPR011076">
    <property type="entry name" value="Malate_synth_sf"/>
</dbReference>
<gene>
    <name evidence="16" type="ORF">CB5_LOCUS20249</name>
</gene>
<dbReference type="PIRSF" id="PIRSF001363">
    <property type="entry name" value="Malate_synth"/>
    <property type="match status" value="1"/>
</dbReference>
<evidence type="ECO:0000256" key="8">
    <source>
        <dbReference type="ARBA" id="ARBA00022679"/>
    </source>
</evidence>
<evidence type="ECO:0000256" key="2">
    <source>
        <dbReference type="ARBA" id="ARBA00004757"/>
    </source>
</evidence>
<feature type="domain" description="Malate synthase TIM barrel" evidence="13">
    <location>
        <begin position="249"/>
        <end position="440"/>
    </location>
</feature>
<evidence type="ECO:0000259" key="14">
    <source>
        <dbReference type="Pfam" id="PF20656"/>
    </source>
</evidence>
<feature type="region of interest" description="Disordered" evidence="12">
    <location>
        <begin position="179"/>
        <end position="224"/>
    </location>
</feature>
<evidence type="ECO:0000256" key="11">
    <source>
        <dbReference type="RuleBase" id="RU000555"/>
    </source>
</evidence>
<dbReference type="PROSITE" id="PS00510">
    <property type="entry name" value="MALATE_SYNTHASE"/>
    <property type="match status" value="1"/>
</dbReference>
<feature type="region of interest" description="Disordered" evidence="12">
    <location>
        <begin position="425"/>
        <end position="445"/>
    </location>
</feature>
<evidence type="ECO:0000259" key="13">
    <source>
        <dbReference type="Pfam" id="PF01274"/>
    </source>
</evidence>
<dbReference type="InterPro" id="IPR048356">
    <property type="entry name" value="MS_N"/>
</dbReference>
<evidence type="ECO:0000256" key="4">
    <source>
        <dbReference type="ARBA" id="ARBA00012636"/>
    </source>
</evidence>
<reference evidence="16" key="1">
    <citation type="submission" date="2020-07" db="EMBL/GenBank/DDBJ databases">
        <authorList>
            <person name="Lin J."/>
        </authorList>
    </citation>
    <scope>NUCLEOTIDE SEQUENCE</scope>
</reference>
<organism evidence="16">
    <name type="scientific">Ananas comosus var. bracteatus</name>
    <name type="common">red pineapple</name>
    <dbReference type="NCBI Taxonomy" id="296719"/>
    <lineage>
        <taxon>Eukaryota</taxon>
        <taxon>Viridiplantae</taxon>
        <taxon>Streptophyta</taxon>
        <taxon>Embryophyta</taxon>
        <taxon>Tracheophyta</taxon>
        <taxon>Spermatophyta</taxon>
        <taxon>Magnoliopsida</taxon>
        <taxon>Liliopsida</taxon>
        <taxon>Poales</taxon>
        <taxon>Bromeliaceae</taxon>
        <taxon>Bromelioideae</taxon>
        <taxon>Ananas</taxon>
    </lineage>
</organism>
<evidence type="ECO:0000259" key="15">
    <source>
        <dbReference type="Pfam" id="PF20659"/>
    </source>
</evidence>
<evidence type="ECO:0000256" key="10">
    <source>
        <dbReference type="PIRSR" id="PIRSR001363-1"/>
    </source>
</evidence>
<keyword evidence="6" id="KW-0330">Glyoxysome</keyword>
<comment type="subcellular location">
    <subcellularLocation>
        <location evidence="1">Glyoxysome</location>
    </subcellularLocation>
</comment>
<dbReference type="PANTHER" id="PTHR42902">
    <property type="entry name" value="MALATE SYNTHASE"/>
    <property type="match status" value="1"/>
</dbReference>
<comment type="pathway">
    <text evidence="2 11">Carbohydrate metabolism; glyoxylate cycle; (S)-malate from isocitrate: step 2/2.</text>
</comment>
<dbReference type="InterPro" id="IPR019830">
    <property type="entry name" value="Malate_synthase_CS"/>
</dbReference>
<dbReference type="Pfam" id="PF01274">
    <property type="entry name" value="MS_TIM-barrel"/>
    <property type="match status" value="1"/>
</dbReference>